<accession>T1IWR7</accession>
<reference evidence="1" key="2">
    <citation type="submission" date="2015-02" db="UniProtKB">
        <authorList>
            <consortium name="EnsemblMetazoa"/>
        </authorList>
    </citation>
    <scope>IDENTIFICATION</scope>
</reference>
<reference evidence="2" key="1">
    <citation type="submission" date="2011-05" db="EMBL/GenBank/DDBJ databases">
        <authorList>
            <person name="Richards S.R."/>
            <person name="Qu J."/>
            <person name="Jiang H."/>
            <person name="Jhangiani S.N."/>
            <person name="Agravi P."/>
            <person name="Goodspeed R."/>
            <person name="Gross S."/>
            <person name="Mandapat C."/>
            <person name="Jackson L."/>
            <person name="Mathew T."/>
            <person name="Pu L."/>
            <person name="Thornton R."/>
            <person name="Saada N."/>
            <person name="Wilczek-Boney K.B."/>
            <person name="Lee S."/>
            <person name="Kovar C."/>
            <person name="Wu Y."/>
            <person name="Scherer S.E."/>
            <person name="Worley K.C."/>
            <person name="Muzny D.M."/>
            <person name="Gibbs R."/>
        </authorList>
    </citation>
    <scope>NUCLEOTIDE SEQUENCE</scope>
    <source>
        <strain evidence="2">Brora</strain>
    </source>
</reference>
<evidence type="ECO:0000313" key="1">
    <source>
        <dbReference type="EnsemblMetazoa" id="SMAR005642-PA"/>
    </source>
</evidence>
<organism evidence="1 2">
    <name type="scientific">Strigamia maritima</name>
    <name type="common">European centipede</name>
    <name type="synonym">Geophilus maritimus</name>
    <dbReference type="NCBI Taxonomy" id="126957"/>
    <lineage>
        <taxon>Eukaryota</taxon>
        <taxon>Metazoa</taxon>
        <taxon>Ecdysozoa</taxon>
        <taxon>Arthropoda</taxon>
        <taxon>Myriapoda</taxon>
        <taxon>Chilopoda</taxon>
        <taxon>Pleurostigmophora</taxon>
        <taxon>Geophilomorpha</taxon>
        <taxon>Linotaeniidae</taxon>
        <taxon>Strigamia</taxon>
    </lineage>
</organism>
<dbReference type="GO" id="GO:0005634">
    <property type="term" value="C:nucleus"/>
    <property type="evidence" value="ECO:0007669"/>
    <property type="project" value="TreeGrafter"/>
</dbReference>
<dbReference type="GO" id="GO:0016567">
    <property type="term" value="P:protein ubiquitination"/>
    <property type="evidence" value="ECO:0007669"/>
    <property type="project" value="TreeGrafter"/>
</dbReference>
<protein>
    <recommendedName>
        <fullName evidence="3">DET1-like protein</fullName>
    </recommendedName>
</protein>
<dbReference type="HOGENOM" id="CLU_036725_1_0_1"/>
<dbReference type="STRING" id="126957.T1IWR7"/>
<dbReference type="GO" id="GO:0032436">
    <property type="term" value="P:positive regulation of proteasomal ubiquitin-dependent protein catabolic process"/>
    <property type="evidence" value="ECO:0007669"/>
    <property type="project" value="TreeGrafter"/>
</dbReference>
<dbReference type="EnsemblMetazoa" id="SMAR005642-RA">
    <property type="protein sequence ID" value="SMAR005642-PA"/>
    <property type="gene ID" value="SMAR005642"/>
</dbReference>
<evidence type="ECO:0000313" key="2">
    <source>
        <dbReference type="Proteomes" id="UP000014500"/>
    </source>
</evidence>
<dbReference type="InterPro" id="IPR019138">
    <property type="entry name" value="De-etiolated_protein_1_Det1"/>
</dbReference>
<name>T1IWR7_STRMM</name>
<dbReference type="PhylomeDB" id="T1IWR7"/>
<evidence type="ECO:0008006" key="3">
    <source>
        <dbReference type="Google" id="ProtNLM"/>
    </source>
</evidence>
<sequence>MSVKRRWSCSTELKNGKKSARMDITHINKLCQTAIRENESEDFIKKRKIPPQNIVLRLIRRETHQCKPSSQFNVSRSFHQTIFPNFTIVNVERPPCFLRKFSPDGQHFVAFSSDQTSIEIYEYQGVAAAGHLLKNVKGEFLANDESNADNSRIRNKIFDSLFRLKHVVNVASNGEQLNRECSLFTNDAKFVIVGCAAYVPEEPPVLFFDVHRNNESVSPNPKYPLEDYSLHLVDLLNGRLCDSRTFKVDKIFLSHNQGLYLYQNTLAVLSVQHQTIHVFQVTPDGSFVDVRTIGRICFEDDEFLLASAATRLTAPANRLFRETNINSLKHRLLVFLFRRAVEECEADETKSPAPLCKFFQHFDHFCALRMWKMQLLDENHLLIKYSTEDVVTLRIADPNTQPSFFVIYNLIEAQVLAVFENTSEKLLQLFENFCDIFRNATVQCQVQFPCSPSSNINARFEFRLEILIQQRFKQTIISAKFGGHTEAVKRLLAQLPISSQSYSSSPYLDLALFSYDDKWVSVMERPKACGDHPIRFFARDSGLLKFKIYPGALSRNPPPTTARRLVAFTFHPFDPFAISVQRTNAEYVVNFHLRKVPSL</sequence>
<dbReference type="OMA" id="ITPCLTI"/>
<dbReference type="PANTHER" id="PTHR13374">
    <property type="entry name" value="DET1 HOMOLOG DE-ETIOLATED-1 HOMOLOG"/>
    <property type="match status" value="1"/>
</dbReference>
<proteinExistence type="predicted"/>
<dbReference type="eggNOG" id="KOG2558">
    <property type="taxonomic scope" value="Eukaryota"/>
</dbReference>
<dbReference type="Pfam" id="PF09737">
    <property type="entry name" value="Det1"/>
    <property type="match status" value="1"/>
</dbReference>
<dbReference type="Proteomes" id="UP000014500">
    <property type="component" value="Unassembled WGS sequence"/>
</dbReference>
<dbReference type="GO" id="GO:0031625">
    <property type="term" value="F:ubiquitin protein ligase binding"/>
    <property type="evidence" value="ECO:0007669"/>
    <property type="project" value="TreeGrafter"/>
</dbReference>
<dbReference type="GO" id="GO:0031461">
    <property type="term" value="C:cullin-RING ubiquitin ligase complex"/>
    <property type="evidence" value="ECO:0007669"/>
    <property type="project" value="TreeGrafter"/>
</dbReference>
<dbReference type="EMBL" id="JH431629">
    <property type="status" value="NOT_ANNOTATED_CDS"/>
    <property type="molecule type" value="Genomic_DNA"/>
</dbReference>
<keyword evidence="2" id="KW-1185">Reference proteome</keyword>
<dbReference type="PANTHER" id="PTHR13374:SF3">
    <property type="entry name" value="DET1 HOMOLOG"/>
    <property type="match status" value="1"/>
</dbReference>
<dbReference type="AlphaFoldDB" id="T1IWR7"/>
<dbReference type="GO" id="GO:1990756">
    <property type="term" value="F:ubiquitin-like ligase-substrate adaptor activity"/>
    <property type="evidence" value="ECO:0007669"/>
    <property type="project" value="TreeGrafter"/>
</dbReference>